<dbReference type="Proteomes" id="UP001154312">
    <property type="component" value="Unassembled WGS sequence"/>
</dbReference>
<dbReference type="InterPro" id="IPR041916">
    <property type="entry name" value="Anti_sigma_zinc_sf"/>
</dbReference>
<feature type="compositionally biased region" description="Low complexity" evidence="3">
    <location>
        <begin position="187"/>
        <end position="206"/>
    </location>
</feature>
<evidence type="ECO:0000259" key="4">
    <source>
        <dbReference type="Pfam" id="PF13490"/>
    </source>
</evidence>
<evidence type="ECO:0000313" key="5">
    <source>
        <dbReference type="EMBL" id="MDF9409870.1"/>
    </source>
</evidence>
<gene>
    <name evidence="5" type="ORF">L7E55_16205</name>
</gene>
<feature type="region of interest" description="Disordered" evidence="3">
    <location>
        <begin position="128"/>
        <end position="206"/>
    </location>
</feature>
<proteinExistence type="inferred from homology"/>
<comment type="similarity">
    <text evidence="1">Belongs to the zinc-associated anti-sigma factor (ZAS) superfamily. Anti-sigma-W factor family.</text>
</comment>
<organism evidence="5 6">
    <name type="scientific">Pelotomaculum isophthalicicum JI</name>
    <dbReference type="NCBI Taxonomy" id="947010"/>
    <lineage>
        <taxon>Bacteria</taxon>
        <taxon>Bacillati</taxon>
        <taxon>Bacillota</taxon>
        <taxon>Clostridia</taxon>
        <taxon>Eubacteriales</taxon>
        <taxon>Desulfotomaculaceae</taxon>
        <taxon>Pelotomaculum</taxon>
    </lineage>
</organism>
<evidence type="ECO:0000256" key="2">
    <source>
        <dbReference type="ARBA" id="ARBA00024438"/>
    </source>
</evidence>
<comment type="caution">
    <text evidence="5">The sequence shown here is derived from an EMBL/GenBank/DDBJ whole genome shotgun (WGS) entry which is preliminary data.</text>
</comment>
<dbReference type="Gene3D" id="1.10.10.1320">
    <property type="entry name" value="Anti-sigma factor, zinc-finger domain"/>
    <property type="match status" value="1"/>
</dbReference>
<accession>A0A9X4H3U9</accession>
<evidence type="ECO:0000256" key="1">
    <source>
        <dbReference type="ARBA" id="ARBA00024353"/>
    </source>
</evidence>
<protein>
    <recommendedName>
        <fullName evidence="2">Anti-sigma-W factor RsiW</fullName>
    </recommendedName>
</protein>
<sequence>MDCREALLMIPSRLDGALTKEEEDALARHVAGCQACAGELALQERLSGALRALGREEIPAPPALRELVMAKIRAERHRTALTWLPAAWRKQAAAAAVVLLIAGSSAGITIGLKNNDAGKTIGLAPKQPAADVGNGGDVSAPPAGGGYLQPGDPGQLPEGAGTAAEPRGDGASESVPGYDNPGNPVNEPAAPKTSAETAASAAPVTAAGGHETRALLSSSVKVARSQLKMSVNDLNEARIKAVSLAAGAGAATQVFPEQDGDKKIVLIRITSSSECAADLLSGLNGLGTVFDRHDESQDITSLYNEKLVQLNDLQSRIGSVQSGAEQQQMEAQIASYKQQFDIWEEEAGKHVIMLWLEGR</sequence>
<keyword evidence="6" id="KW-1185">Reference proteome</keyword>
<name>A0A9X4H3U9_9FIRM</name>
<feature type="domain" description="Putative zinc-finger" evidence="4">
    <location>
        <begin position="3"/>
        <end position="37"/>
    </location>
</feature>
<dbReference type="InterPro" id="IPR027383">
    <property type="entry name" value="Znf_put"/>
</dbReference>
<dbReference type="EMBL" id="JAKOAV010000047">
    <property type="protein sequence ID" value="MDF9409870.1"/>
    <property type="molecule type" value="Genomic_DNA"/>
</dbReference>
<evidence type="ECO:0000313" key="6">
    <source>
        <dbReference type="Proteomes" id="UP001154312"/>
    </source>
</evidence>
<reference evidence="5" key="1">
    <citation type="submission" date="2022-02" db="EMBL/GenBank/DDBJ databases">
        <authorList>
            <person name="Leng L."/>
        </authorList>
    </citation>
    <scope>NUCLEOTIDE SEQUENCE</scope>
    <source>
        <strain evidence="5">JI</strain>
    </source>
</reference>
<dbReference type="Pfam" id="PF13490">
    <property type="entry name" value="zf-HC2"/>
    <property type="match status" value="1"/>
</dbReference>
<evidence type="ECO:0000256" key="3">
    <source>
        <dbReference type="SAM" id="MobiDB-lite"/>
    </source>
</evidence>
<dbReference type="AlphaFoldDB" id="A0A9X4H3U9"/>
<dbReference type="RefSeq" id="WP_277445387.1">
    <property type="nucleotide sequence ID" value="NZ_JAKOAV010000047.1"/>
</dbReference>